<keyword evidence="7" id="KW-1133">Transmembrane helix</keyword>
<dbReference type="GO" id="GO:0006491">
    <property type="term" value="P:N-glycan processing"/>
    <property type="evidence" value="ECO:0007669"/>
    <property type="project" value="TreeGrafter"/>
</dbReference>
<evidence type="ECO:0000256" key="8">
    <source>
        <dbReference type="ARBA" id="ARBA00023034"/>
    </source>
</evidence>
<evidence type="ECO:0000256" key="1">
    <source>
        <dbReference type="ARBA" id="ARBA00004323"/>
    </source>
</evidence>
<organism evidence="13">
    <name type="scientific">Saccoglossus kowalevskii</name>
    <name type="common">Acorn worm</name>
    <dbReference type="NCBI Taxonomy" id="10224"/>
    <lineage>
        <taxon>Eukaryota</taxon>
        <taxon>Metazoa</taxon>
        <taxon>Hemichordata</taxon>
        <taxon>Enteropneusta</taxon>
        <taxon>Harrimaniidae</taxon>
        <taxon>Saccoglossus</taxon>
    </lineage>
</organism>
<evidence type="ECO:0000256" key="7">
    <source>
        <dbReference type="ARBA" id="ARBA00022989"/>
    </source>
</evidence>
<dbReference type="PANTHER" id="PTHR11987">
    <property type="entry name" value="ALPHA-2,8-SIALYLTRANSFERASE"/>
    <property type="match status" value="1"/>
</dbReference>
<dbReference type="GO" id="GO:0009311">
    <property type="term" value="P:oligosaccharide metabolic process"/>
    <property type="evidence" value="ECO:0007669"/>
    <property type="project" value="TreeGrafter"/>
</dbReference>
<evidence type="ECO:0000256" key="12">
    <source>
        <dbReference type="PIRSR" id="PIRSR005557-2"/>
    </source>
</evidence>
<evidence type="ECO:0000256" key="9">
    <source>
        <dbReference type="ARBA" id="ARBA00023136"/>
    </source>
</evidence>
<evidence type="ECO:0000256" key="11">
    <source>
        <dbReference type="ARBA" id="ARBA00023180"/>
    </source>
</evidence>
<dbReference type="GO" id="GO:0003828">
    <property type="term" value="F:alpha-N-acetylneuraminate alpha-2,8-sialyltransferase activity"/>
    <property type="evidence" value="ECO:0007669"/>
    <property type="project" value="TreeGrafter"/>
</dbReference>
<dbReference type="PIRSF" id="PIRSF005557">
    <property type="entry name" value="Sialyl_trans"/>
    <property type="match status" value="1"/>
</dbReference>
<sequence>MRKMHKRKVRARRKHLFWIMTACFFCLTTILLLNLYVYSRPTHITNEHNIIKFGEPVQSLSVIVKVIQNYVKHPLGFSDTNSTNPKKIKLQKRMARLVSKLRTWQPNNTRVVELMNDLNSYMNDTHFISTKENTPVGQPYFDTMFNKSVIIDEKKRQLLPNKSPFSNKKFKSCAVVGNGGILRNSGCGKEIDSYDFVIRSNLQQLSGFTYDAGSKVNLTSISQSLLNNYRFDGSYKFVLNFTNVNMTKLLASLEEYDGSLLWIPNSKVSNLAFEMVQLIHDTTTLKTFLYNPEHSAQIQRYWNLTQRSISTGMTLTSVGLSLCEEVHLYGFWPFTFDYKGTNLPMHYTENLLWSTYKKYHDFPSEFVRLIKLHYQGVLRLHVDDCRKPDSVESDDDLFFFNNDTQKLLLSLGINDTKKLWSNEGAQQWRKPMSVLDYTES</sequence>
<evidence type="ECO:0000256" key="5">
    <source>
        <dbReference type="ARBA" id="ARBA00022692"/>
    </source>
</evidence>
<dbReference type="GO" id="GO:0000139">
    <property type="term" value="C:Golgi membrane"/>
    <property type="evidence" value="ECO:0007669"/>
    <property type="project" value="UniProtKB-SubCell"/>
</dbReference>
<evidence type="ECO:0000256" key="3">
    <source>
        <dbReference type="ARBA" id="ARBA00022676"/>
    </source>
</evidence>
<dbReference type="OrthoDB" id="10264956at2759"/>
<evidence type="ECO:0000256" key="2">
    <source>
        <dbReference type="ARBA" id="ARBA00006003"/>
    </source>
</evidence>
<dbReference type="Pfam" id="PF00777">
    <property type="entry name" value="Glyco_transf_29"/>
    <property type="match status" value="1"/>
</dbReference>
<dbReference type="InterPro" id="IPR012163">
    <property type="entry name" value="Sialyl_trans"/>
</dbReference>
<keyword evidence="4 13" id="KW-0808">Transferase</keyword>
<keyword evidence="10" id="KW-1015">Disulfide bond</keyword>
<keyword evidence="11" id="KW-0325">Glycoprotein</keyword>
<evidence type="ECO:0000256" key="4">
    <source>
        <dbReference type="ARBA" id="ARBA00022679"/>
    </source>
</evidence>
<keyword evidence="9" id="KW-0472">Membrane</keyword>
<reference evidence="13" key="1">
    <citation type="journal article" date="2015" name="Nature">
        <title>Hemichordate genomes and deuterostome origins.</title>
        <authorList>
            <person name="Simakov O."/>
            <person name="Kawashima T."/>
            <person name="Marletaz F."/>
            <person name="Jenkins J."/>
            <person name="Koyanagi R."/>
            <person name="Mitros T."/>
            <person name="Hisata K."/>
            <person name="Bredeson J."/>
            <person name="Shoguchi E."/>
            <person name="Gyoja F."/>
            <person name="Yue J.X."/>
            <person name="Chen Y.C."/>
            <person name="Freeman R.M.Jr."/>
            <person name="Sasaki A."/>
            <person name="Hikosaka-Katayama T."/>
            <person name="Sato A."/>
            <person name="Fujie M."/>
            <person name="Baughman K.W."/>
            <person name="Levine J."/>
            <person name="Gonzalez P."/>
            <person name="Cameron C."/>
            <person name="Fritzenwanker J.H."/>
            <person name="Pani A.M."/>
            <person name="Goto H."/>
            <person name="Kanda M."/>
            <person name="Arakaki N."/>
            <person name="Yamasaki S."/>
            <person name="Qu J."/>
            <person name="Cree A."/>
            <person name="Ding Y."/>
            <person name="Dinh H.H."/>
            <person name="Dugan S."/>
            <person name="Holder M."/>
            <person name="Jhangiani S.N."/>
            <person name="Kovar C.L."/>
            <person name="Lee S.L."/>
            <person name="Lewis L.R."/>
            <person name="Morton D."/>
            <person name="Nazareth L.V."/>
            <person name="Okwuonu G."/>
            <person name="Santibanez J."/>
            <person name="Chen R."/>
            <person name="Richards S."/>
            <person name="Muzny D.M."/>
            <person name="Gillis A."/>
            <person name="Peshkin L."/>
            <person name="Wu M."/>
            <person name="Humphreys T."/>
            <person name="Su Y.H."/>
            <person name="Putnam N.H."/>
            <person name="Schmutz J."/>
            <person name="Fujiyama A."/>
            <person name="Yu J.K."/>
            <person name="Tagawa K."/>
            <person name="Worley K.C."/>
            <person name="Gibbs R.A."/>
            <person name="Kirschner M.W."/>
            <person name="Lowe C.J."/>
            <person name="Satoh N."/>
            <person name="Rokhsar D.S."/>
            <person name="Gerhart J."/>
        </authorList>
    </citation>
    <scope>NUCLEOTIDE SEQUENCE</scope>
</reference>
<accession>A0A0U2UZ09</accession>
<feature type="disulfide bond" evidence="12">
    <location>
        <begin position="173"/>
        <end position="323"/>
    </location>
</feature>
<dbReference type="PANTHER" id="PTHR11987:SF53">
    <property type="entry name" value="ALPHA-2,8-SIALYLTRANSFERASE 8F-LIKE"/>
    <property type="match status" value="1"/>
</dbReference>
<proteinExistence type="evidence at transcript level"/>
<keyword evidence="5" id="KW-0812">Transmembrane</keyword>
<comment type="subcellular location">
    <subcellularLocation>
        <location evidence="1">Golgi apparatus membrane</location>
        <topology evidence="1">Single-pass type II membrane protein</topology>
    </subcellularLocation>
</comment>
<dbReference type="InterPro" id="IPR050943">
    <property type="entry name" value="Glycosyltr_29_Sialyltrsf"/>
</dbReference>
<evidence type="ECO:0000313" key="13">
    <source>
        <dbReference type="EMBL" id="ALR88579.1"/>
    </source>
</evidence>
<dbReference type="InterPro" id="IPR001675">
    <property type="entry name" value="Glyco_trans_29"/>
</dbReference>
<name>A0A0U2UZ09_SACKO</name>
<dbReference type="CDD" id="cd23963">
    <property type="entry name" value="GT29_ST8SIA"/>
    <property type="match status" value="1"/>
</dbReference>
<protein>
    <submittedName>
        <fullName evidence="13">Cmp-n-acetylneuraminate alpha-n-acetylneuraminide alpha-28-sialyltransferase-like 121</fullName>
    </submittedName>
</protein>
<evidence type="ECO:0000256" key="10">
    <source>
        <dbReference type="ARBA" id="ARBA00023157"/>
    </source>
</evidence>
<dbReference type="EMBL" id="KT876081">
    <property type="protein sequence ID" value="ALR88579.1"/>
    <property type="molecule type" value="mRNA"/>
</dbReference>
<keyword evidence="8" id="KW-0333">Golgi apparatus</keyword>
<dbReference type="InterPro" id="IPR038578">
    <property type="entry name" value="GT29-like_sf"/>
</dbReference>
<dbReference type="AlphaFoldDB" id="A0A0U2UZ09"/>
<dbReference type="Gene3D" id="3.90.1480.20">
    <property type="entry name" value="Glycosyl transferase family 29"/>
    <property type="match status" value="1"/>
</dbReference>
<comment type="similarity">
    <text evidence="2">Belongs to the glycosyltransferase 29 family.</text>
</comment>
<keyword evidence="6" id="KW-0735">Signal-anchor</keyword>
<keyword evidence="3 13" id="KW-0328">Glycosyltransferase</keyword>
<evidence type="ECO:0000256" key="6">
    <source>
        <dbReference type="ARBA" id="ARBA00022968"/>
    </source>
</evidence>